<proteinExistence type="predicted"/>
<keyword evidence="2" id="KW-1185">Reference proteome</keyword>
<sequence>MLCRAPGDAVLACLRDLDVLDKPLDACVGIAPDVALLVQHGTVVGWSLTECPGLVTPPLVDDVVDGEPVALARLRAADEALRAQHEDRHRADTLLDLIATYVEDYGT</sequence>
<dbReference type="EMBL" id="BAAASG010000017">
    <property type="protein sequence ID" value="GAA2513113.1"/>
    <property type="molecule type" value="Genomic_DNA"/>
</dbReference>
<accession>A0ABN3N2V4</accession>
<comment type="caution">
    <text evidence="1">The sequence shown here is derived from an EMBL/GenBank/DDBJ whole genome shotgun (WGS) entry which is preliminary data.</text>
</comment>
<protein>
    <submittedName>
        <fullName evidence="1">Uncharacterized protein</fullName>
    </submittedName>
</protein>
<organism evidence="1 2">
    <name type="scientific">Streptomyces longisporus</name>
    <dbReference type="NCBI Taxonomy" id="1948"/>
    <lineage>
        <taxon>Bacteria</taxon>
        <taxon>Bacillati</taxon>
        <taxon>Actinomycetota</taxon>
        <taxon>Actinomycetes</taxon>
        <taxon>Kitasatosporales</taxon>
        <taxon>Streptomycetaceae</taxon>
        <taxon>Streptomyces</taxon>
    </lineage>
</organism>
<reference evidence="1 2" key="1">
    <citation type="journal article" date="2019" name="Int. J. Syst. Evol. Microbiol.">
        <title>The Global Catalogue of Microorganisms (GCM) 10K type strain sequencing project: providing services to taxonomists for standard genome sequencing and annotation.</title>
        <authorList>
            <consortium name="The Broad Institute Genomics Platform"/>
            <consortium name="The Broad Institute Genome Sequencing Center for Infectious Disease"/>
            <person name="Wu L."/>
            <person name="Ma J."/>
        </authorList>
    </citation>
    <scope>NUCLEOTIDE SEQUENCE [LARGE SCALE GENOMIC DNA]</scope>
    <source>
        <strain evidence="1 2">JCM 4395</strain>
    </source>
</reference>
<gene>
    <name evidence="1" type="ORF">GCM10010276_71000</name>
</gene>
<name>A0ABN3N2V4_STRLO</name>
<dbReference type="Proteomes" id="UP001501777">
    <property type="component" value="Unassembled WGS sequence"/>
</dbReference>
<evidence type="ECO:0000313" key="1">
    <source>
        <dbReference type="EMBL" id="GAA2513113.1"/>
    </source>
</evidence>
<evidence type="ECO:0000313" key="2">
    <source>
        <dbReference type="Proteomes" id="UP001501777"/>
    </source>
</evidence>